<sequence>METLDNLTPKQVAGLMTDNLPGLPEKENIINRVFDHLLVSPVERRLPDVLQNLLLISQM</sequence>
<dbReference type="AlphaFoldDB" id="A0ABD0RUH9"/>
<keyword evidence="6" id="KW-1185">Reference proteome</keyword>
<dbReference type="EMBL" id="JAMKFB020000001">
    <property type="protein sequence ID" value="KAL0202214.1"/>
    <property type="molecule type" value="Genomic_DNA"/>
</dbReference>
<evidence type="ECO:0000313" key="3">
    <source>
        <dbReference type="EMBL" id="KAL0202215.1"/>
    </source>
</evidence>
<dbReference type="EMBL" id="JAMKFB020000001">
    <property type="protein sequence ID" value="KAL0202215.1"/>
    <property type="molecule type" value="Genomic_DNA"/>
</dbReference>
<comment type="caution">
    <text evidence="2">The sequence shown here is derived from an EMBL/GenBank/DDBJ whole genome shotgun (WGS) entry which is preliminary data.</text>
</comment>
<feature type="non-terminal residue" evidence="2">
    <location>
        <position position="59"/>
    </location>
</feature>
<evidence type="ECO:0000313" key="1">
    <source>
        <dbReference type="EMBL" id="KAL0201984.1"/>
    </source>
</evidence>
<name>A0ABD0RUH9_CIRMR</name>
<protein>
    <submittedName>
        <fullName evidence="2">Uncharacterized protein</fullName>
    </submittedName>
</protein>
<evidence type="ECO:0000313" key="4">
    <source>
        <dbReference type="EMBL" id="KAL0202216.1"/>
    </source>
</evidence>
<reference evidence="2 6" key="1">
    <citation type="submission" date="2024-05" db="EMBL/GenBank/DDBJ databases">
        <title>Genome sequencing and assembly of Indian major carp, Cirrhinus mrigala (Hamilton, 1822).</title>
        <authorList>
            <person name="Mohindra V."/>
            <person name="Chowdhury L.M."/>
            <person name="Lal K."/>
            <person name="Jena J.K."/>
        </authorList>
    </citation>
    <scope>NUCLEOTIDE SEQUENCE [LARGE SCALE GENOMIC DNA]</scope>
    <source>
        <strain evidence="2">CM1030</strain>
        <tissue evidence="2">Blood</tissue>
    </source>
</reference>
<dbReference type="EMBL" id="JAMKFB020000001">
    <property type="protein sequence ID" value="KAL0202217.1"/>
    <property type="molecule type" value="Genomic_DNA"/>
</dbReference>
<gene>
    <name evidence="1" type="ORF">M9458_000002</name>
    <name evidence="2" type="ORF">M9458_000232</name>
    <name evidence="3" type="ORF">M9458_000233</name>
    <name evidence="4" type="ORF">M9458_000234</name>
    <name evidence="5" type="ORF">M9458_000235</name>
</gene>
<accession>A0ABD0RUH9</accession>
<organism evidence="2 6">
    <name type="scientific">Cirrhinus mrigala</name>
    <name type="common">Mrigala</name>
    <dbReference type="NCBI Taxonomy" id="683832"/>
    <lineage>
        <taxon>Eukaryota</taxon>
        <taxon>Metazoa</taxon>
        <taxon>Chordata</taxon>
        <taxon>Craniata</taxon>
        <taxon>Vertebrata</taxon>
        <taxon>Euteleostomi</taxon>
        <taxon>Actinopterygii</taxon>
        <taxon>Neopterygii</taxon>
        <taxon>Teleostei</taxon>
        <taxon>Ostariophysi</taxon>
        <taxon>Cypriniformes</taxon>
        <taxon>Cyprinidae</taxon>
        <taxon>Labeoninae</taxon>
        <taxon>Labeonini</taxon>
        <taxon>Cirrhinus</taxon>
    </lineage>
</organism>
<dbReference type="Proteomes" id="UP001529510">
    <property type="component" value="Unassembled WGS sequence"/>
</dbReference>
<evidence type="ECO:0000313" key="5">
    <source>
        <dbReference type="EMBL" id="KAL0202217.1"/>
    </source>
</evidence>
<evidence type="ECO:0000313" key="6">
    <source>
        <dbReference type="Proteomes" id="UP001529510"/>
    </source>
</evidence>
<dbReference type="EMBL" id="JAMKFB020000001">
    <property type="protein sequence ID" value="KAL0202216.1"/>
    <property type="molecule type" value="Genomic_DNA"/>
</dbReference>
<dbReference type="EMBL" id="JAMKFB020000001">
    <property type="protein sequence ID" value="KAL0201984.1"/>
    <property type="molecule type" value="Genomic_DNA"/>
</dbReference>
<evidence type="ECO:0000313" key="2">
    <source>
        <dbReference type="EMBL" id="KAL0202214.1"/>
    </source>
</evidence>
<proteinExistence type="predicted"/>